<dbReference type="EMBL" id="VDDA01000002">
    <property type="protein sequence ID" value="TNC15361.1"/>
    <property type="molecule type" value="Genomic_DNA"/>
</dbReference>
<gene>
    <name evidence="3" type="ORF">FF100_04895</name>
</gene>
<dbReference type="Proteomes" id="UP000305267">
    <property type="component" value="Unassembled WGS sequence"/>
</dbReference>
<dbReference type="InterPro" id="IPR005569">
    <property type="entry name" value="Arc_DNA-bd_dom"/>
</dbReference>
<dbReference type="InterPro" id="IPR013321">
    <property type="entry name" value="Arc_rbn_hlx_hlx"/>
</dbReference>
<evidence type="ECO:0000256" key="1">
    <source>
        <dbReference type="SAM" id="MobiDB-lite"/>
    </source>
</evidence>
<sequence length="138" mass="15985">MSKPPAPSDLADKFMLRMPEGMRDRIARAAKANGRSMNAEIVQTLEDHYPPETELRDLMHWIEEVVWHANAHNWRDNRKILVEALRILREKINDEAFDPAEMARPPSYIEKMQAEQMAKSQEEARAADPSSPRRKPDP</sequence>
<accession>A0A5C4LPE0</accession>
<feature type="region of interest" description="Disordered" evidence="1">
    <location>
        <begin position="112"/>
        <end position="138"/>
    </location>
</feature>
<keyword evidence="4" id="KW-1185">Reference proteome</keyword>
<dbReference type="Pfam" id="PF03869">
    <property type="entry name" value="Arc"/>
    <property type="match status" value="1"/>
</dbReference>
<reference evidence="3 4" key="1">
    <citation type="submission" date="2019-06" db="EMBL/GenBank/DDBJ databases">
        <title>Genome of Methylobacterium sp. 17Sr1-39.</title>
        <authorList>
            <person name="Seo T."/>
        </authorList>
    </citation>
    <scope>NUCLEOTIDE SEQUENCE [LARGE SCALE GENOMIC DNA]</scope>
    <source>
        <strain evidence="3 4">17Sr1-39</strain>
    </source>
</reference>
<name>A0A5C4LPE0_9HYPH</name>
<dbReference type="Gene3D" id="1.10.1220.10">
    <property type="entry name" value="Met repressor-like"/>
    <property type="match status" value="1"/>
</dbReference>
<evidence type="ECO:0000259" key="2">
    <source>
        <dbReference type="Pfam" id="PF03869"/>
    </source>
</evidence>
<proteinExistence type="predicted"/>
<keyword evidence="3" id="KW-0238">DNA-binding</keyword>
<dbReference type="AlphaFoldDB" id="A0A5C4LPE0"/>
<dbReference type="GO" id="GO:0003677">
    <property type="term" value="F:DNA binding"/>
    <property type="evidence" value="ECO:0007669"/>
    <property type="project" value="UniProtKB-KW"/>
</dbReference>
<evidence type="ECO:0000313" key="4">
    <source>
        <dbReference type="Proteomes" id="UP000305267"/>
    </source>
</evidence>
<comment type="caution">
    <text evidence="3">The sequence shown here is derived from an EMBL/GenBank/DDBJ whole genome shotgun (WGS) entry which is preliminary data.</text>
</comment>
<dbReference type="SUPFAM" id="SSF47598">
    <property type="entry name" value="Ribbon-helix-helix"/>
    <property type="match status" value="1"/>
</dbReference>
<evidence type="ECO:0000313" key="3">
    <source>
        <dbReference type="EMBL" id="TNC15361.1"/>
    </source>
</evidence>
<protein>
    <submittedName>
        <fullName evidence="3">Arc family DNA-binding protein</fullName>
    </submittedName>
</protein>
<dbReference type="InterPro" id="IPR010985">
    <property type="entry name" value="Ribbon_hlx_hlx"/>
</dbReference>
<feature type="domain" description="Arc-like DNA binding" evidence="2">
    <location>
        <begin position="11"/>
        <end position="49"/>
    </location>
</feature>
<dbReference type="GO" id="GO:0006355">
    <property type="term" value="P:regulation of DNA-templated transcription"/>
    <property type="evidence" value="ECO:0007669"/>
    <property type="project" value="InterPro"/>
</dbReference>
<dbReference type="OrthoDB" id="6890552at2"/>
<organism evidence="3 4">
    <name type="scientific">Methylobacterium terricola</name>
    <dbReference type="NCBI Taxonomy" id="2583531"/>
    <lineage>
        <taxon>Bacteria</taxon>
        <taxon>Pseudomonadati</taxon>
        <taxon>Pseudomonadota</taxon>
        <taxon>Alphaproteobacteria</taxon>
        <taxon>Hyphomicrobiales</taxon>
        <taxon>Methylobacteriaceae</taxon>
        <taxon>Methylobacterium</taxon>
    </lineage>
</organism>